<feature type="compositionally biased region" description="Basic and acidic residues" evidence="1">
    <location>
        <begin position="297"/>
        <end position="313"/>
    </location>
</feature>
<feature type="domain" description="DUF6542" evidence="3">
    <location>
        <begin position="23"/>
        <end position="142"/>
    </location>
</feature>
<dbReference type="Pfam" id="PF20177">
    <property type="entry name" value="DUF6542"/>
    <property type="match status" value="1"/>
</dbReference>
<feature type="transmembrane region" description="Helical" evidence="2">
    <location>
        <begin position="121"/>
        <end position="141"/>
    </location>
</feature>
<sequence>MSAQRARWAVSAEHRSAHPGIAGVPWWGAIVLAVALTTVGFAVDAAAGDKQLTTVFAALYALGCVVAVLAVQQSGLFTAVIQPPLLLFCSVPGAYFLFHGAHVSGLKNLLINCGYPLIERFPLMLFTSAVVLIIGAIRWLLAAVGHGAATAEAPAEAGPVAPAGPGLVESLVGRLTSLWGGGSEETTDRASRPRRHTIDRTARRGARRPPTDRAGRLRRPRSADTVDLEGQRPPRRRPRPGVGQDPERPVRSRRPRPAAGYGEAERPRRQRPRRDGDTVPPRPRRPRDPLRQPGRAGEPDRRAARYDPYETMDRQPPPRRPRVPSAPAADGTHHPISRVRYRGSGSGDAAPGRRMRDADPADSWQYDI</sequence>
<name>A0ABY3U719_9MYCO</name>
<evidence type="ECO:0000259" key="3">
    <source>
        <dbReference type="Pfam" id="PF20177"/>
    </source>
</evidence>
<keyword evidence="5" id="KW-1185">Reference proteome</keyword>
<organism evidence="4 5">
    <name type="scientific">Mycolicibacillus parakoreensis</name>
    <dbReference type="NCBI Taxonomy" id="1069221"/>
    <lineage>
        <taxon>Bacteria</taxon>
        <taxon>Bacillati</taxon>
        <taxon>Actinomycetota</taxon>
        <taxon>Actinomycetes</taxon>
        <taxon>Mycobacteriales</taxon>
        <taxon>Mycobacteriaceae</taxon>
        <taxon>Mycolicibacillus</taxon>
    </lineage>
</organism>
<dbReference type="EMBL" id="CP092365">
    <property type="protein sequence ID" value="ULN53551.1"/>
    <property type="molecule type" value="Genomic_DNA"/>
</dbReference>
<keyword evidence="2" id="KW-1133">Transmembrane helix</keyword>
<feature type="compositionally biased region" description="Basic and acidic residues" evidence="1">
    <location>
        <begin position="209"/>
        <end position="232"/>
    </location>
</feature>
<feature type="transmembrane region" description="Helical" evidence="2">
    <location>
        <begin position="21"/>
        <end position="43"/>
    </location>
</feature>
<evidence type="ECO:0000256" key="2">
    <source>
        <dbReference type="SAM" id="Phobius"/>
    </source>
</evidence>
<feature type="region of interest" description="Disordered" evidence="1">
    <location>
        <begin position="178"/>
        <end position="368"/>
    </location>
</feature>
<keyword evidence="2" id="KW-0812">Transmembrane</keyword>
<dbReference type="InterPro" id="IPR046672">
    <property type="entry name" value="DUF6542"/>
</dbReference>
<feature type="transmembrane region" description="Helical" evidence="2">
    <location>
        <begin position="55"/>
        <end position="72"/>
    </location>
</feature>
<reference evidence="4" key="1">
    <citation type="submission" date="2022-08" db="EMBL/GenBank/DDBJ databases">
        <title>Complete genome sequence of 14 non-tuberculosis mycobacteria type-strains.</title>
        <authorList>
            <person name="Igarashi Y."/>
            <person name="Osugi A."/>
            <person name="Mitarai S."/>
        </authorList>
    </citation>
    <scope>NUCLEOTIDE SEQUENCE</scope>
    <source>
        <strain evidence="4">DSM 45575</strain>
    </source>
</reference>
<feature type="transmembrane region" description="Helical" evidence="2">
    <location>
        <begin position="84"/>
        <end position="101"/>
    </location>
</feature>
<evidence type="ECO:0000256" key="1">
    <source>
        <dbReference type="SAM" id="MobiDB-lite"/>
    </source>
</evidence>
<evidence type="ECO:0000313" key="4">
    <source>
        <dbReference type="EMBL" id="ULN53551.1"/>
    </source>
</evidence>
<feature type="compositionally biased region" description="Basic and acidic residues" evidence="1">
    <location>
        <begin position="186"/>
        <end position="202"/>
    </location>
</feature>
<feature type="compositionally biased region" description="Basic and acidic residues" evidence="1">
    <location>
        <begin position="263"/>
        <end position="277"/>
    </location>
</feature>
<dbReference type="Proteomes" id="UP001055200">
    <property type="component" value="Chromosome"/>
</dbReference>
<accession>A0ABY3U719</accession>
<dbReference type="RefSeq" id="WP_240171802.1">
    <property type="nucleotide sequence ID" value="NZ_CP092365.1"/>
</dbReference>
<evidence type="ECO:0000313" key="5">
    <source>
        <dbReference type="Proteomes" id="UP001055200"/>
    </source>
</evidence>
<keyword evidence="2" id="KW-0472">Membrane</keyword>
<proteinExistence type="predicted"/>
<protein>
    <recommendedName>
        <fullName evidence="3">DUF6542 domain-containing protein</fullName>
    </recommendedName>
</protein>
<gene>
    <name evidence="4" type="ORF">MIU77_04240</name>
</gene>